<accession>A0A9P6EGU9</accession>
<keyword evidence="3" id="KW-1185">Reference proteome</keyword>
<proteinExistence type="predicted"/>
<dbReference type="OrthoDB" id="2379186at2759"/>
<dbReference type="SUPFAM" id="SSF56112">
    <property type="entry name" value="Protein kinase-like (PK-like)"/>
    <property type="match status" value="1"/>
</dbReference>
<evidence type="ECO:0000259" key="1">
    <source>
        <dbReference type="PROSITE" id="PS50011"/>
    </source>
</evidence>
<feature type="domain" description="Protein kinase" evidence="1">
    <location>
        <begin position="214"/>
        <end position="521"/>
    </location>
</feature>
<dbReference type="GO" id="GO:0004672">
    <property type="term" value="F:protein kinase activity"/>
    <property type="evidence" value="ECO:0007669"/>
    <property type="project" value="InterPro"/>
</dbReference>
<name>A0A9P6EGU9_9AGAR</name>
<dbReference type="AlphaFoldDB" id="A0A9P6EGU9"/>
<dbReference type="Proteomes" id="UP000807306">
    <property type="component" value="Unassembled WGS sequence"/>
</dbReference>
<dbReference type="InterPro" id="IPR000719">
    <property type="entry name" value="Prot_kinase_dom"/>
</dbReference>
<dbReference type="Gene3D" id="1.10.510.10">
    <property type="entry name" value="Transferase(Phosphotransferase) domain 1"/>
    <property type="match status" value="1"/>
</dbReference>
<dbReference type="GO" id="GO:0005524">
    <property type="term" value="F:ATP binding"/>
    <property type="evidence" value="ECO:0007669"/>
    <property type="project" value="InterPro"/>
</dbReference>
<organism evidence="2 3">
    <name type="scientific">Crepidotus variabilis</name>
    <dbReference type="NCBI Taxonomy" id="179855"/>
    <lineage>
        <taxon>Eukaryota</taxon>
        <taxon>Fungi</taxon>
        <taxon>Dikarya</taxon>
        <taxon>Basidiomycota</taxon>
        <taxon>Agaricomycotina</taxon>
        <taxon>Agaricomycetes</taxon>
        <taxon>Agaricomycetidae</taxon>
        <taxon>Agaricales</taxon>
        <taxon>Agaricineae</taxon>
        <taxon>Crepidotaceae</taxon>
        <taxon>Crepidotus</taxon>
    </lineage>
</organism>
<sequence>MQKSSTLCLHSQYFEGARIPTGETGTANIDSRSENLSLRAQQWVEQHRTTHLLKTNEDVNEVFPDAHHKTAETLNVIVSEEKLVSNENTANSISSILESWKSKHIHNPIPPVDSLCAIATKPLFQSDKILLEDAYFSSLLSAHLPDICTEKDIEKLFILGDTTILPFHAIFSAIASAPPPPGTDSLFIHFWDGNIRIPLEILIPRGRSIRSDNSRTEVQLGRPCFGFLVNNICVFRGEEVGSYDSEDPKEALRNKINWVYDDAEYLLGYYCRGYEITLVAILPPSRPGEKPAIKDLVTTDLHSRLGRIANIQHLINLSIQEFESIPSWPHSAVEITSFYIVKTYTGSDAERRVQRLAENYSLLAKDSVPYTDNLVSVMEKCVWLQPRGISTQPLEDLKNCLICISKALVVAHKIPLYHQDIRWSNIMRKFEDPSEWLLIDWEDAATPPTFGRPNFTPKTHSPEILHDGHGAEIDIWGVGHLIKTCTASNVPPRLLDFGDRLRADSFKLCAADILHFVTSDL</sequence>
<evidence type="ECO:0000313" key="3">
    <source>
        <dbReference type="Proteomes" id="UP000807306"/>
    </source>
</evidence>
<dbReference type="PROSITE" id="PS50011">
    <property type="entry name" value="PROTEIN_KINASE_DOM"/>
    <property type="match status" value="1"/>
</dbReference>
<evidence type="ECO:0000313" key="2">
    <source>
        <dbReference type="EMBL" id="KAF9528749.1"/>
    </source>
</evidence>
<comment type="caution">
    <text evidence="2">The sequence shown here is derived from an EMBL/GenBank/DDBJ whole genome shotgun (WGS) entry which is preliminary data.</text>
</comment>
<reference evidence="2" key="1">
    <citation type="submission" date="2020-11" db="EMBL/GenBank/DDBJ databases">
        <authorList>
            <consortium name="DOE Joint Genome Institute"/>
            <person name="Ahrendt S."/>
            <person name="Riley R."/>
            <person name="Andreopoulos W."/>
            <person name="Labutti K."/>
            <person name="Pangilinan J."/>
            <person name="Ruiz-Duenas F.J."/>
            <person name="Barrasa J.M."/>
            <person name="Sanchez-Garcia M."/>
            <person name="Camarero S."/>
            <person name="Miyauchi S."/>
            <person name="Serrano A."/>
            <person name="Linde D."/>
            <person name="Babiker R."/>
            <person name="Drula E."/>
            <person name="Ayuso-Fernandez I."/>
            <person name="Pacheco R."/>
            <person name="Padilla G."/>
            <person name="Ferreira P."/>
            <person name="Barriuso J."/>
            <person name="Kellner H."/>
            <person name="Castanera R."/>
            <person name="Alfaro M."/>
            <person name="Ramirez L."/>
            <person name="Pisabarro A.G."/>
            <person name="Kuo A."/>
            <person name="Tritt A."/>
            <person name="Lipzen A."/>
            <person name="He G."/>
            <person name="Yan M."/>
            <person name="Ng V."/>
            <person name="Cullen D."/>
            <person name="Martin F."/>
            <person name="Rosso M.-N."/>
            <person name="Henrissat B."/>
            <person name="Hibbett D."/>
            <person name="Martinez A.T."/>
            <person name="Grigoriev I.V."/>
        </authorList>
    </citation>
    <scope>NUCLEOTIDE SEQUENCE</scope>
    <source>
        <strain evidence="2">CBS 506.95</strain>
    </source>
</reference>
<dbReference type="EMBL" id="MU157850">
    <property type="protein sequence ID" value="KAF9528749.1"/>
    <property type="molecule type" value="Genomic_DNA"/>
</dbReference>
<protein>
    <recommendedName>
        <fullName evidence="1">Protein kinase domain-containing protein</fullName>
    </recommendedName>
</protein>
<dbReference type="InterPro" id="IPR011009">
    <property type="entry name" value="Kinase-like_dom_sf"/>
</dbReference>
<gene>
    <name evidence="2" type="ORF">CPB83DRAFT_906517</name>
</gene>